<comment type="caution">
    <text evidence="5">The sequence shown here is derived from an EMBL/GenBank/DDBJ whole genome shotgun (WGS) entry which is preliminary data.</text>
</comment>
<dbReference type="PANTHER" id="PTHR37418">
    <property type="entry name" value="3-KETO-5-AMINOHEXANOATE CLEAVAGE ENZYME-RELATED"/>
    <property type="match status" value="1"/>
</dbReference>
<comment type="cofactor">
    <cofactor evidence="1">
        <name>Zn(2+)</name>
        <dbReference type="ChEBI" id="CHEBI:29105"/>
    </cofactor>
</comment>
<protein>
    <submittedName>
        <fullName evidence="5">3-keto-5-aminohexanoate cleavage protein</fullName>
    </submittedName>
</protein>
<keyword evidence="3" id="KW-0479">Metal-binding</keyword>
<evidence type="ECO:0000256" key="2">
    <source>
        <dbReference type="ARBA" id="ARBA00022679"/>
    </source>
</evidence>
<sequence length="290" mass="30839">MTYDDYIRGDEVTLGVAPTGYRYSTDANDSLPVTAEDVADQIYEAVALGASIAHLHGRDSDGDPAPARLPAFGTAVHDRCGDDVIVEYAVGPDCPPGDFLAAIDDGPLPDLASVRVGPAQHGHRGTSATSRRDVDQFVGELQDRGVVPNLLVTSGRDLHEVDRLREQGAFDGPPVVTLLFGAPDGTVGTPQNLLALLDAVPERAHCLVRATGPNQYPLTAMAFFLGAHPMVGMEDNLFFDPETPVSRNAQLVRQVAELARNSLRDLTDADGARRLVGLPGKEVANDDIEA</sequence>
<dbReference type="Proteomes" id="UP000766550">
    <property type="component" value="Unassembled WGS sequence"/>
</dbReference>
<dbReference type="InterPro" id="IPR008567">
    <property type="entry name" value="BKACE"/>
</dbReference>
<dbReference type="GO" id="GO:0046872">
    <property type="term" value="F:metal ion binding"/>
    <property type="evidence" value="ECO:0007669"/>
    <property type="project" value="UniProtKB-KW"/>
</dbReference>
<dbReference type="EMBL" id="JAHQXF010000001">
    <property type="protein sequence ID" value="MBV0923084.1"/>
    <property type="molecule type" value="Genomic_DNA"/>
</dbReference>
<dbReference type="InterPro" id="IPR013785">
    <property type="entry name" value="Aldolase_TIM"/>
</dbReference>
<evidence type="ECO:0000256" key="4">
    <source>
        <dbReference type="ARBA" id="ARBA00022833"/>
    </source>
</evidence>
<evidence type="ECO:0000313" key="6">
    <source>
        <dbReference type="Proteomes" id="UP000766550"/>
    </source>
</evidence>
<dbReference type="Pfam" id="PF05853">
    <property type="entry name" value="BKACE"/>
    <property type="match status" value="1"/>
</dbReference>
<evidence type="ECO:0000256" key="3">
    <source>
        <dbReference type="ARBA" id="ARBA00022723"/>
    </source>
</evidence>
<gene>
    <name evidence="5" type="ORF">KTS45_02630</name>
</gene>
<evidence type="ECO:0000256" key="1">
    <source>
        <dbReference type="ARBA" id="ARBA00001947"/>
    </source>
</evidence>
<name>A0A8J8C3H8_9EURY</name>
<proteinExistence type="predicted"/>
<dbReference type="OrthoDB" id="228693at2157"/>
<accession>A0A8J8C3H8</accession>
<evidence type="ECO:0000313" key="5">
    <source>
        <dbReference type="EMBL" id="MBV0923084.1"/>
    </source>
</evidence>
<keyword evidence="6" id="KW-1185">Reference proteome</keyword>
<keyword evidence="2" id="KW-0808">Transferase</keyword>
<keyword evidence="4" id="KW-0862">Zinc</keyword>
<dbReference type="PANTHER" id="PTHR37418:SF2">
    <property type="entry name" value="3-KETO-5-AMINOHEXANOATE CLEAVAGE ENZYME"/>
    <property type="match status" value="1"/>
</dbReference>
<organism evidence="5 6">
    <name type="scientific">Haloarcula limicola</name>
    <dbReference type="NCBI Taxonomy" id="1429915"/>
    <lineage>
        <taxon>Archaea</taxon>
        <taxon>Methanobacteriati</taxon>
        <taxon>Methanobacteriota</taxon>
        <taxon>Stenosarchaea group</taxon>
        <taxon>Halobacteria</taxon>
        <taxon>Halobacteriales</taxon>
        <taxon>Haloarculaceae</taxon>
        <taxon>Haloarcula</taxon>
    </lineage>
</organism>
<reference evidence="5 6" key="1">
    <citation type="submission" date="2021-06" db="EMBL/GenBank/DDBJ databases">
        <title>New haloarchaea isolates fom saline soil.</title>
        <authorList>
            <person name="Duran-Viseras A."/>
            <person name="Sanchez-Porro C.S."/>
            <person name="Ventosa A."/>
        </authorList>
    </citation>
    <scope>NUCLEOTIDE SEQUENCE [LARGE SCALE GENOMIC DNA]</scope>
    <source>
        <strain evidence="5 6">JCM 183640</strain>
    </source>
</reference>
<dbReference type="Gene3D" id="3.20.20.70">
    <property type="entry name" value="Aldolase class I"/>
    <property type="match status" value="1"/>
</dbReference>
<dbReference type="AlphaFoldDB" id="A0A8J8C3H8"/>
<dbReference type="GO" id="GO:0043720">
    <property type="term" value="F:3-keto-5-aminohexanoate cleavage activity"/>
    <property type="evidence" value="ECO:0007669"/>
    <property type="project" value="InterPro"/>
</dbReference>
<dbReference type="RefSeq" id="WP_162316240.1">
    <property type="nucleotide sequence ID" value="NZ_JAHQXF010000001.1"/>
</dbReference>